<name>A0ABM7VS41_9ENTR</name>
<evidence type="ECO:0000313" key="3">
    <source>
        <dbReference type="Proteomes" id="UP001320460"/>
    </source>
</evidence>
<keyword evidence="3" id="KW-1185">Reference proteome</keyword>
<dbReference type="Proteomes" id="UP001320460">
    <property type="component" value="Chromosome"/>
</dbReference>
<accession>A0ABM7VS41</accession>
<organism evidence="2 3">
    <name type="scientific">Phytobacter diazotrophicus</name>
    <dbReference type="NCBI Taxonomy" id="395631"/>
    <lineage>
        <taxon>Bacteria</taxon>
        <taxon>Pseudomonadati</taxon>
        <taxon>Pseudomonadota</taxon>
        <taxon>Gammaproteobacteria</taxon>
        <taxon>Enterobacterales</taxon>
        <taxon>Enterobacteriaceae</taxon>
        <taxon>Phytobacter</taxon>
    </lineage>
</organism>
<protein>
    <submittedName>
        <fullName evidence="2">Uncharacterized protein</fullName>
    </submittedName>
</protein>
<proteinExistence type="predicted"/>
<evidence type="ECO:0000313" key="2">
    <source>
        <dbReference type="EMBL" id="BDD49896.1"/>
    </source>
</evidence>
<reference evidence="2 3" key="1">
    <citation type="submission" date="2021-12" db="EMBL/GenBank/DDBJ databases">
        <title>Complete genome sequence of Phytobacter diazotrophicus TA9734.</title>
        <authorList>
            <person name="Kubota H."/>
            <person name="Nakayama Y."/>
            <person name="Ariyoshi T."/>
        </authorList>
    </citation>
    <scope>NUCLEOTIDE SEQUENCE [LARGE SCALE GENOMIC DNA]</scope>
    <source>
        <strain evidence="2 3">TA9734</strain>
    </source>
</reference>
<sequence>MRRQNGEIKNPRRSEGSNFGGAKRDRTADLLHAMQALSQLSYSPTMFFTHQITWVEDLVELSGIEPLTSCMPCKRSPS</sequence>
<gene>
    <name evidence="2" type="ORF">PDTA9734_13830</name>
</gene>
<evidence type="ECO:0000256" key="1">
    <source>
        <dbReference type="SAM" id="MobiDB-lite"/>
    </source>
</evidence>
<dbReference type="EMBL" id="AP025334">
    <property type="protein sequence ID" value="BDD49896.1"/>
    <property type="molecule type" value="Genomic_DNA"/>
</dbReference>
<feature type="region of interest" description="Disordered" evidence="1">
    <location>
        <begin position="1"/>
        <end position="24"/>
    </location>
</feature>
<feature type="compositionally biased region" description="Basic and acidic residues" evidence="1">
    <location>
        <begin position="1"/>
        <end position="15"/>
    </location>
</feature>